<keyword evidence="1" id="KW-0732">Signal</keyword>
<dbReference type="EMBL" id="CAKXZT010000143">
    <property type="protein sequence ID" value="CAH2405415.1"/>
    <property type="molecule type" value="Genomic_DNA"/>
</dbReference>
<organism evidence="2 3">
    <name type="scientific">Mesorhizobium escarrei</name>
    <dbReference type="NCBI Taxonomy" id="666018"/>
    <lineage>
        <taxon>Bacteria</taxon>
        <taxon>Pseudomonadati</taxon>
        <taxon>Pseudomonadota</taxon>
        <taxon>Alphaproteobacteria</taxon>
        <taxon>Hyphomicrobiales</taxon>
        <taxon>Phyllobacteriaceae</taxon>
        <taxon>Mesorhizobium</taxon>
    </lineage>
</organism>
<dbReference type="PANTHER" id="PTHR35271">
    <property type="entry name" value="ABC TRANSPORTER, SUBSTRATE-BINDING LIPOPROTEIN-RELATED"/>
    <property type="match status" value="1"/>
</dbReference>
<proteinExistence type="predicted"/>
<dbReference type="RefSeq" id="WP_254020375.1">
    <property type="nucleotide sequence ID" value="NZ_CAKXZT010000143.1"/>
</dbReference>
<protein>
    <submittedName>
        <fullName evidence="2">ABC transporter substrate-binding protein</fullName>
    </submittedName>
</protein>
<dbReference type="Gene3D" id="3.40.50.2300">
    <property type="match status" value="2"/>
</dbReference>
<dbReference type="Proteomes" id="UP001153050">
    <property type="component" value="Unassembled WGS sequence"/>
</dbReference>
<keyword evidence="3" id="KW-1185">Reference proteome</keyword>
<evidence type="ECO:0000256" key="1">
    <source>
        <dbReference type="SAM" id="SignalP"/>
    </source>
</evidence>
<feature type="chain" id="PRO_5046804277" evidence="1">
    <location>
        <begin position="24"/>
        <end position="332"/>
    </location>
</feature>
<gene>
    <name evidence="2" type="ORF">MES5069_470002</name>
</gene>
<evidence type="ECO:0000313" key="3">
    <source>
        <dbReference type="Proteomes" id="UP001153050"/>
    </source>
</evidence>
<accession>A0ABM9E8F3</accession>
<evidence type="ECO:0000313" key="2">
    <source>
        <dbReference type="EMBL" id="CAH2405415.1"/>
    </source>
</evidence>
<comment type="caution">
    <text evidence="2">The sequence shown here is derived from an EMBL/GenBank/DDBJ whole genome shotgun (WGS) entry which is preliminary data.</text>
</comment>
<feature type="signal peptide" evidence="1">
    <location>
        <begin position="1"/>
        <end position="23"/>
    </location>
</feature>
<dbReference type="Pfam" id="PF04392">
    <property type="entry name" value="ABC_sub_bind"/>
    <property type="match status" value="1"/>
</dbReference>
<sequence length="332" mass="35345">MKPKRRHYLNLAGALAMSFPAVAAAQQSPAQMPRIGLIAWWPCDMPYTGESSEFGSFMRGLRELGHTLSELSFECRSASKHDSGLATAAADLVQLPVDVIVTTSQPAAHAAHEATDVIPIVTIISGNPVAAGLASSLAKPGGNLTGVSYYATELAAKRMELLMEAIPELTTVGVLANPVVNYLPFEEDAKSAAHQLGVALNVQQVSDPDELDAAFSRMEAAGAQAVFVLPDLMLSSLSPQIAALAIEHRLPTMAWGPWFTEAGCLMAYSADYSGMGHRLAFYVDRILKGSEAGDLPIEQPTKFELSINLKTANALGIDLPQTVLLMADEVIE</sequence>
<reference evidence="2 3" key="1">
    <citation type="submission" date="2022-03" db="EMBL/GenBank/DDBJ databases">
        <authorList>
            <person name="Brunel B."/>
        </authorList>
    </citation>
    <scope>NUCLEOTIDE SEQUENCE [LARGE SCALE GENOMIC DNA]</scope>
    <source>
        <strain evidence="2">STM5069sample</strain>
    </source>
</reference>
<dbReference type="InterPro" id="IPR007487">
    <property type="entry name" value="ABC_transpt-TYRBP-like"/>
</dbReference>
<name>A0ABM9E8F3_9HYPH</name>
<dbReference type="CDD" id="cd06325">
    <property type="entry name" value="PBP1_ABC_unchar_transporter"/>
    <property type="match status" value="1"/>
</dbReference>
<dbReference type="PANTHER" id="PTHR35271:SF1">
    <property type="entry name" value="ABC TRANSPORTER, SUBSTRATE-BINDING LIPOPROTEIN"/>
    <property type="match status" value="1"/>
</dbReference>